<dbReference type="SUPFAM" id="SSF56112">
    <property type="entry name" value="Protein kinase-like (PK-like)"/>
    <property type="match status" value="1"/>
</dbReference>
<protein>
    <recommendedName>
        <fullName evidence="6">ABC1 atypical kinase-like domain-containing protein</fullName>
    </recommendedName>
</protein>
<comment type="similarity">
    <text evidence="2">Belongs to the fucoxanthin chlorophyll protein family.</text>
</comment>
<accession>A0A8J2SH32</accession>
<evidence type="ECO:0000256" key="4">
    <source>
        <dbReference type="ARBA" id="ARBA00022528"/>
    </source>
</evidence>
<dbReference type="PANTHER" id="PTHR10566:SF123">
    <property type="entry name" value="PROTEIN KINASE SUPERFAMILY PROTEIN"/>
    <property type="match status" value="1"/>
</dbReference>
<keyword evidence="4" id="KW-0150">Chloroplast</keyword>
<evidence type="ECO:0000313" key="8">
    <source>
        <dbReference type="Proteomes" id="UP000789595"/>
    </source>
</evidence>
<dbReference type="CDD" id="cd05121">
    <property type="entry name" value="ABC1_ADCK3-like"/>
    <property type="match status" value="1"/>
</dbReference>
<evidence type="ECO:0000256" key="2">
    <source>
        <dbReference type="ARBA" id="ARBA00005933"/>
    </source>
</evidence>
<evidence type="ECO:0000313" key="7">
    <source>
        <dbReference type="EMBL" id="CAH0370113.1"/>
    </source>
</evidence>
<dbReference type="SUPFAM" id="SSF103511">
    <property type="entry name" value="Chlorophyll a-b binding protein"/>
    <property type="match status" value="1"/>
</dbReference>
<dbReference type="GO" id="GO:0009507">
    <property type="term" value="C:chloroplast"/>
    <property type="evidence" value="ECO:0007669"/>
    <property type="project" value="UniProtKB-SubCell"/>
</dbReference>
<comment type="caution">
    <text evidence="7">The sequence shown here is derived from an EMBL/GenBank/DDBJ whole genome shotgun (WGS) entry which is preliminary data.</text>
</comment>
<proteinExistence type="inferred from homology"/>
<dbReference type="Pfam" id="PF03109">
    <property type="entry name" value="ABC1"/>
    <property type="match status" value="1"/>
</dbReference>
<comment type="similarity">
    <text evidence="3">Belongs to the protein kinase superfamily. ADCK protein kinase family.</text>
</comment>
<organism evidence="7 8">
    <name type="scientific">Pelagomonas calceolata</name>
    <dbReference type="NCBI Taxonomy" id="35677"/>
    <lineage>
        <taxon>Eukaryota</taxon>
        <taxon>Sar</taxon>
        <taxon>Stramenopiles</taxon>
        <taxon>Ochrophyta</taxon>
        <taxon>Pelagophyceae</taxon>
        <taxon>Pelagomonadales</taxon>
        <taxon>Pelagomonadaceae</taxon>
        <taxon>Pelagomonas</taxon>
    </lineage>
</organism>
<sequence length="865" mass="93123">MRCMLLIAAVRGYTLTPPRRHSSRLHAAAVAEQQYESPELEPLILSDSKTFDEKIAGITAYYERRPFAVARRLSAIAAAVARSYAAWRRGSPDDFDQKAAREARAVGQRPGASPRGATLRDEVSKLGVVFVKLAQTLATRPDIIGEEAAASLESLQDSNRPFADAIAKKAVEEDLAGAPVKLKEISDAPIAAASLAQVYKATTANNATVAVKVRRPGVVDQVALDCYAVRLLLAWLQDFWGGTTDYPAIVDEVTAGLFRELDFRKEAENAARFWDVHFPKASYLRVPRAGFSRDVAPAKWSVTPRVHLAEWVDGQPLGALTPERQRAMVEKGLDVCFLQLFGTNFVHADPHYGNMLYDPDDRLVLLDFGLVTRLTPAQGEAMANAVSSIVSEDWPNLLEAFREIGLVPPSPNIWVDAKTGAPTSGLLPGVWQACSEEDFAASFVDALEKASQGTAGSFTEITTRLTELALTYQFILPPWLLFVVRAVITLDGFAAGMDPPLSALAAAAPHAARRALSPRTPQGEARLRAALLTSDNGLDVDRLKKLASSAGDAGDAPDVGAVVKALLLEDADGRALRRVAYDVDARPALRAARRAAVAAATKPLTPELRETLRGAFRRAPKPPPVLPAGGDLLGGDAAFFEAAPVATEPPPPAWRRRRVARLLALILALAAPAAGFSFGNTKTSAQTYVSPFKDMPGAYGWAAEKGLAYSFGKPFSQQKFPDLVNWVQEAEIKHARVAMLAALGYPVAEVFHPLWGGSINEPSLIAFQATPLQTFWPIVVGAIGLIESASYISDMKGTAEEGRYYAFNENRGVAGDIGFDPLGFAAKGDLRGEELIVGRLAMLGIAGMVAQELNTAGYLFYPDTY</sequence>
<feature type="domain" description="ABC1 atypical kinase-like" evidence="6">
    <location>
        <begin position="155"/>
        <end position="399"/>
    </location>
</feature>
<dbReference type="OrthoDB" id="427480at2759"/>
<dbReference type="AlphaFoldDB" id="A0A8J2SH32"/>
<comment type="subcellular location">
    <subcellularLocation>
        <location evidence="1">Plastid</location>
        <location evidence="1">Chloroplast</location>
    </subcellularLocation>
</comment>
<reference evidence="7" key="1">
    <citation type="submission" date="2021-11" db="EMBL/GenBank/DDBJ databases">
        <authorList>
            <consortium name="Genoscope - CEA"/>
            <person name="William W."/>
        </authorList>
    </citation>
    <scope>NUCLEOTIDE SEQUENCE</scope>
</reference>
<dbReference type="Gene3D" id="1.10.3460.10">
    <property type="entry name" value="Chlorophyll a/b binding protein domain"/>
    <property type="match status" value="1"/>
</dbReference>
<evidence type="ECO:0000256" key="5">
    <source>
        <dbReference type="ARBA" id="ARBA00022640"/>
    </source>
</evidence>
<name>A0A8J2SH32_9STRA</name>
<evidence type="ECO:0000259" key="6">
    <source>
        <dbReference type="Pfam" id="PF03109"/>
    </source>
</evidence>
<dbReference type="InterPro" id="IPR050154">
    <property type="entry name" value="UbiB_kinase"/>
</dbReference>
<evidence type="ECO:0000256" key="3">
    <source>
        <dbReference type="ARBA" id="ARBA00009670"/>
    </source>
</evidence>
<dbReference type="InterPro" id="IPR004147">
    <property type="entry name" value="ABC1_dom"/>
</dbReference>
<keyword evidence="8" id="KW-1185">Reference proteome</keyword>
<dbReference type="InterPro" id="IPR022796">
    <property type="entry name" value="Chloroa_b-bind"/>
</dbReference>
<dbReference type="Proteomes" id="UP000789595">
    <property type="component" value="Unassembled WGS sequence"/>
</dbReference>
<evidence type="ECO:0000256" key="1">
    <source>
        <dbReference type="ARBA" id="ARBA00004229"/>
    </source>
</evidence>
<dbReference type="PANTHER" id="PTHR10566">
    <property type="entry name" value="CHAPERONE-ACTIVITY OF BC1 COMPLEX CABC1 -RELATED"/>
    <property type="match status" value="1"/>
</dbReference>
<dbReference type="InterPro" id="IPR011009">
    <property type="entry name" value="Kinase-like_dom_sf"/>
</dbReference>
<dbReference type="Pfam" id="PF00504">
    <property type="entry name" value="Chloroa_b-bind"/>
    <property type="match status" value="1"/>
</dbReference>
<dbReference type="EMBL" id="CAKKNE010000002">
    <property type="protein sequence ID" value="CAH0370113.1"/>
    <property type="molecule type" value="Genomic_DNA"/>
</dbReference>
<gene>
    <name evidence="7" type="ORF">PECAL_2P32640</name>
</gene>
<keyword evidence="5" id="KW-0934">Plastid</keyword>